<dbReference type="SUPFAM" id="SSF109604">
    <property type="entry name" value="HD-domain/PDEase-like"/>
    <property type="match status" value="2"/>
</dbReference>
<dbReference type="InterPro" id="IPR006674">
    <property type="entry name" value="HD_domain"/>
</dbReference>
<reference evidence="2 3" key="1">
    <citation type="submission" date="2023-07" db="EMBL/GenBank/DDBJ databases">
        <title>Novel Shewanella species isolated from Baltic Sea sediments.</title>
        <authorList>
            <person name="Martin-Rodriguez A.J."/>
        </authorList>
    </citation>
    <scope>NUCLEOTIDE SEQUENCE [LARGE SCALE GENOMIC DNA]</scope>
    <source>
        <strain evidence="2 3">SP2S1-2</strain>
    </source>
</reference>
<dbReference type="InterPro" id="IPR003607">
    <property type="entry name" value="HD/PDEase_dom"/>
</dbReference>
<protein>
    <submittedName>
        <fullName evidence="2">HD domain-containing protein</fullName>
    </submittedName>
</protein>
<dbReference type="NCBIfam" id="TIGR00277">
    <property type="entry name" value="HDIG"/>
    <property type="match status" value="1"/>
</dbReference>
<dbReference type="CDD" id="cd00077">
    <property type="entry name" value="HDc"/>
    <property type="match status" value="2"/>
</dbReference>
<comment type="caution">
    <text evidence="2">The sequence shown here is derived from an EMBL/GenBank/DDBJ whole genome shotgun (WGS) entry which is preliminary data.</text>
</comment>
<feature type="domain" description="HD-GYP" evidence="1">
    <location>
        <begin position="225"/>
        <end position="421"/>
    </location>
</feature>
<gene>
    <name evidence="2" type="ORF">Q4Q50_01380</name>
</gene>
<dbReference type="PANTHER" id="PTHR43155:SF1">
    <property type="entry name" value="3'3'-CGAMP-SPECIFIC PHOSPHODIESTERASE 1"/>
    <property type="match status" value="1"/>
</dbReference>
<dbReference type="InterPro" id="IPR006675">
    <property type="entry name" value="HDIG_dom"/>
</dbReference>
<dbReference type="RefSeq" id="WP_311898004.1">
    <property type="nucleotide sequence ID" value="NZ_JAUOES010000001.1"/>
</dbReference>
<evidence type="ECO:0000259" key="1">
    <source>
        <dbReference type="PROSITE" id="PS51832"/>
    </source>
</evidence>
<keyword evidence="3" id="KW-1185">Reference proteome</keyword>
<dbReference type="SMART" id="SM00471">
    <property type="entry name" value="HDc"/>
    <property type="match status" value="2"/>
</dbReference>
<proteinExistence type="predicted"/>
<sequence length="434" mass="49304">METFQPHELKVKIDVRHALLAVAKALDFVGVDDLHHGHRVAYMAYECASVLNWPDDKKQFAYFAGLIHDCGVSSSEEHLRLLKLMQPEDANSHCERGYQALVKCPLLDKFAASVRYHHTPWIENQSLVLPAFERDIAALIFLADRTDFLRARYTQGCHEELITLHESLVAENLRVHSGSLFEPNMVDAMCQLVNKDGFWYSMDVNSIEQMVVDFEINHFYDKELDLDGVIQLARFLAKIVDAKSPFTFHHSDKVALLAKLVALDCGVPALDAELLYVAGLLHDVGKLKTPDALLHKEGKLTKEEYSIVKRHTVDTENTLKCFFPKSVIGEWASNHHERLDGSGYPFSKRQEELDLPSRVLAIVDVFQALTQKRPYRGSLKLTEVFEIMTLMVEQGKLDSYVYGVLQADADNFYQLSTQEYNETEVPALSQYGSI</sequence>
<name>A0ABU3FV43_9GAMM</name>
<dbReference type="InterPro" id="IPR037522">
    <property type="entry name" value="HD_GYP_dom"/>
</dbReference>
<dbReference type="PANTHER" id="PTHR43155">
    <property type="entry name" value="CYCLIC DI-GMP PHOSPHODIESTERASE PA4108-RELATED"/>
    <property type="match status" value="1"/>
</dbReference>
<organism evidence="2 3">
    <name type="scientific">Shewanella scandinavica</name>
    <dbReference type="NCBI Taxonomy" id="3063538"/>
    <lineage>
        <taxon>Bacteria</taxon>
        <taxon>Pseudomonadati</taxon>
        <taxon>Pseudomonadota</taxon>
        <taxon>Gammaproteobacteria</taxon>
        <taxon>Alteromonadales</taxon>
        <taxon>Shewanellaceae</taxon>
        <taxon>Shewanella</taxon>
    </lineage>
</organism>
<dbReference type="EMBL" id="JAUOES010000001">
    <property type="protein sequence ID" value="MDT3278957.1"/>
    <property type="molecule type" value="Genomic_DNA"/>
</dbReference>
<dbReference type="PROSITE" id="PS51832">
    <property type="entry name" value="HD_GYP"/>
    <property type="match status" value="1"/>
</dbReference>
<evidence type="ECO:0000313" key="3">
    <source>
        <dbReference type="Proteomes" id="UP001249505"/>
    </source>
</evidence>
<accession>A0ABU3FV43</accession>
<dbReference type="Gene3D" id="1.10.3210.10">
    <property type="entry name" value="Hypothetical protein af1432"/>
    <property type="match status" value="2"/>
</dbReference>
<evidence type="ECO:0000313" key="2">
    <source>
        <dbReference type="EMBL" id="MDT3278957.1"/>
    </source>
</evidence>
<dbReference type="Pfam" id="PF01966">
    <property type="entry name" value="HD"/>
    <property type="match status" value="1"/>
</dbReference>
<dbReference type="Pfam" id="PF13487">
    <property type="entry name" value="HD_5"/>
    <property type="match status" value="1"/>
</dbReference>
<dbReference type="Proteomes" id="UP001249505">
    <property type="component" value="Unassembled WGS sequence"/>
</dbReference>